<feature type="region of interest" description="Disordered" evidence="1">
    <location>
        <begin position="68"/>
        <end position="98"/>
    </location>
</feature>
<dbReference type="InParanoid" id="E3NPF6"/>
<feature type="region of interest" description="Disordered" evidence="1">
    <location>
        <begin position="1"/>
        <end position="21"/>
    </location>
</feature>
<organism evidence="3">
    <name type="scientific">Caenorhabditis remanei</name>
    <name type="common">Caenorhabditis vulgaris</name>
    <dbReference type="NCBI Taxonomy" id="31234"/>
    <lineage>
        <taxon>Eukaryota</taxon>
        <taxon>Metazoa</taxon>
        <taxon>Ecdysozoa</taxon>
        <taxon>Nematoda</taxon>
        <taxon>Chromadorea</taxon>
        <taxon>Rhabditida</taxon>
        <taxon>Rhabditina</taxon>
        <taxon>Rhabditomorpha</taxon>
        <taxon>Rhabditoidea</taxon>
        <taxon>Rhabditidae</taxon>
        <taxon>Peloderinae</taxon>
        <taxon>Caenorhabditis</taxon>
    </lineage>
</organism>
<feature type="region of interest" description="Disordered" evidence="1">
    <location>
        <begin position="184"/>
        <end position="326"/>
    </location>
</feature>
<dbReference type="EMBL" id="DS269362">
    <property type="protein sequence ID" value="EFP13162.1"/>
    <property type="molecule type" value="Genomic_DNA"/>
</dbReference>
<reference evidence="2" key="1">
    <citation type="submission" date="2007-07" db="EMBL/GenBank/DDBJ databases">
        <title>PCAP assembly of the Caenorhabditis remanei genome.</title>
        <authorList>
            <consortium name="The Caenorhabditis remanei Sequencing Consortium"/>
            <person name="Wilson R.K."/>
        </authorList>
    </citation>
    <scope>NUCLEOTIDE SEQUENCE [LARGE SCALE GENOMIC DNA]</scope>
    <source>
        <strain evidence="2">PB4641</strain>
    </source>
</reference>
<protein>
    <submittedName>
        <fullName evidence="2">Uncharacterized protein</fullName>
    </submittedName>
</protein>
<dbReference type="AlphaFoldDB" id="E3NPF6"/>
<dbReference type="HOGENOM" id="CLU_750593_0_0_1"/>
<feature type="compositionally biased region" description="Basic residues" evidence="1">
    <location>
        <begin position="185"/>
        <end position="195"/>
    </location>
</feature>
<keyword evidence="3" id="KW-1185">Reference proteome</keyword>
<evidence type="ECO:0000256" key="1">
    <source>
        <dbReference type="SAM" id="MobiDB-lite"/>
    </source>
</evidence>
<dbReference type="Proteomes" id="UP000008281">
    <property type="component" value="Unassembled WGS sequence"/>
</dbReference>
<feature type="compositionally biased region" description="Basic and acidic residues" evidence="1">
    <location>
        <begin position="77"/>
        <end position="97"/>
    </location>
</feature>
<evidence type="ECO:0000313" key="3">
    <source>
        <dbReference type="Proteomes" id="UP000008281"/>
    </source>
</evidence>
<evidence type="ECO:0000313" key="2">
    <source>
        <dbReference type="EMBL" id="EFP13162.1"/>
    </source>
</evidence>
<name>E3NPF6_CAERE</name>
<sequence length="401" mass="44155">MDSNDAIDLPAPPPTRESPCGIVHRRDVIVKDLQKTLQTMWMERRDRRWLGSRREHVPEDPEVIVAEEINLSAPPSARDESPAPGHDREQRREHTPERSFVIAGRRLAQRQGVPLMKAPVRRIVIVRAAPPPPRLNDTDDDVVFVGAVINNYDDLFAATHEQPAPILVADRVPKVKDTTNLLLKMAKKPQGKRSKAPSPPVAAGRRKSSRVVANAEAPAPRVARQPYRGRARVEPPAPKLAERRPSGRPCRVAAPEAAQPVEAAPSEGSRPNRPGRPRRGAEPAPIAAPEEPEERRRSRRGRRAVDPVPQPVAAQVAEPVEEPPREEVAVQAALPVQMAPPAGNRGRRPQRVVEEPVELVELPGVAGGNEPPRGDELMIIDIVDPPDVIEIDGPRWCTTTR</sequence>
<proteinExistence type="predicted"/>
<feature type="compositionally biased region" description="Low complexity" evidence="1">
    <location>
        <begin position="252"/>
        <end position="272"/>
    </location>
</feature>
<gene>
    <name evidence="2" type="ORF">CRE_24884</name>
</gene>
<accession>E3NPF6</accession>